<comment type="caution">
    <text evidence="2">The sequence shown here is derived from an EMBL/GenBank/DDBJ whole genome shotgun (WGS) entry which is preliminary data.</text>
</comment>
<dbReference type="RefSeq" id="WP_377817552.1">
    <property type="nucleotide sequence ID" value="NZ_JBHSLU010000069.1"/>
</dbReference>
<evidence type="ECO:0000313" key="2">
    <source>
        <dbReference type="EMBL" id="MFC5507751.1"/>
    </source>
</evidence>
<dbReference type="Gene3D" id="3.40.50.300">
    <property type="entry name" value="P-loop containing nucleotide triphosphate hydrolases"/>
    <property type="match status" value="1"/>
</dbReference>
<reference evidence="3" key="1">
    <citation type="journal article" date="2019" name="Int. J. Syst. Evol. Microbiol.">
        <title>The Global Catalogue of Microorganisms (GCM) 10K type strain sequencing project: providing services to taxonomists for standard genome sequencing and annotation.</title>
        <authorList>
            <consortium name="The Broad Institute Genomics Platform"/>
            <consortium name="The Broad Institute Genome Sequencing Center for Infectious Disease"/>
            <person name="Wu L."/>
            <person name="Ma J."/>
        </authorList>
    </citation>
    <scope>NUCLEOTIDE SEQUENCE [LARGE SCALE GENOMIC DNA]</scope>
    <source>
        <strain evidence="3">CCUG 43117</strain>
    </source>
</reference>
<proteinExistence type="predicted"/>
<dbReference type="Pfam" id="PF13521">
    <property type="entry name" value="AAA_28"/>
    <property type="match status" value="1"/>
</dbReference>
<dbReference type="Proteomes" id="UP001596060">
    <property type="component" value="Unassembled WGS sequence"/>
</dbReference>
<feature type="domain" description="NadR/Ttd14 AAA" evidence="1">
    <location>
        <begin position="8"/>
        <end position="127"/>
    </location>
</feature>
<keyword evidence="3" id="KW-1185">Reference proteome</keyword>
<accession>A0ABW0P4Y2</accession>
<protein>
    <submittedName>
        <fullName evidence="2">AAA family ATPase</fullName>
    </submittedName>
</protein>
<gene>
    <name evidence="2" type="ORF">ACFPN9_21120</name>
</gene>
<dbReference type="InterPro" id="IPR038727">
    <property type="entry name" value="NadR/Ttd14_AAA_dom"/>
</dbReference>
<dbReference type="SUPFAM" id="SSF52540">
    <property type="entry name" value="P-loop containing nucleoside triphosphate hydrolases"/>
    <property type="match status" value="1"/>
</dbReference>
<name>A0ABW0P4Y2_9HYPH</name>
<evidence type="ECO:0000259" key="1">
    <source>
        <dbReference type="Pfam" id="PF13521"/>
    </source>
</evidence>
<organism evidence="2 3">
    <name type="scientific">Bosea massiliensis</name>
    <dbReference type="NCBI Taxonomy" id="151419"/>
    <lineage>
        <taxon>Bacteria</taxon>
        <taxon>Pseudomonadati</taxon>
        <taxon>Pseudomonadota</taxon>
        <taxon>Alphaproteobacteria</taxon>
        <taxon>Hyphomicrobiales</taxon>
        <taxon>Boseaceae</taxon>
        <taxon>Bosea</taxon>
    </lineage>
</organism>
<dbReference type="EMBL" id="JBHSLU010000069">
    <property type="protein sequence ID" value="MFC5507751.1"/>
    <property type="molecule type" value="Genomic_DNA"/>
</dbReference>
<evidence type="ECO:0000313" key="3">
    <source>
        <dbReference type="Proteomes" id="UP001596060"/>
    </source>
</evidence>
<dbReference type="InterPro" id="IPR027417">
    <property type="entry name" value="P-loop_NTPase"/>
</dbReference>
<sequence length="207" mass="23018">MKFAHTTIAVAGTHSTGKSSFLKEVEARLNAHGLRVARVVDTASRARDAGFPILRDHVYEGTLWIMAEGLRQEMEAALKSDVVLVDRPPLDALGYFLAALEATGREPDEVRREELKLIALAHQSRYHWFAATILDESAPIGPNRDDDEAFRRLAGETIGKLVQANVARSPWLTMTNAASLVNEVVELTLLRHQFQRPQSVSRSLQPK</sequence>